<dbReference type="EMBL" id="PNBA02000011">
    <property type="protein sequence ID" value="KAG6408638.1"/>
    <property type="molecule type" value="Genomic_DNA"/>
</dbReference>
<dbReference type="Proteomes" id="UP000298416">
    <property type="component" value="Unassembled WGS sequence"/>
</dbReference>
<reference evidence="1" key="2">
    <citation type="submission" date="2020-08" db="EMBL/GenBank/DDBJ databases">
        <title>Plant Genome Project.</title>
        <authorList>
            <person name="Zhang R.-G."/>
        </authorList>
    </citation>
    <scope>NUCLEOTIDE SEQUENCE</scope>
    <source>
        <strain evidence="1">Huo1</strain>
        <tissue evidence="1">Leaf</tissue>
    </source>
</reference>
<dbReference type="AlphaFoldDB" id="A0A8X8X888"/>
<reference evidence="1" key="1">
    <citation type="submission" date="2018-01" db="EMBL/GenBank/DDBJ databases">
        <authorList>
            <person name="Mao J.F."/>
        </authorList>
    </citation>
    <scope>NUCLEOTIDE SEQUENCE</scope>
    <source>
        <strain evidence="1">Huo1</strain>
        <tissue evidence="1">Leaf</tissue>
    </source>
</reference>
<keyword evidence="2" id="KW-1185">Reference proteome</keyword>
<name>A0A8X8X888_SALSN</name>
<accession>A0A8X8X888</accession>
<evidence type="ECO:0000313" key="1">
    <source>
        <dbReference type="EMBL" id="KAG6408638.1"/>
    </source>
</evidence>
<protein>
    <submittedName>
        <fullName evidence="1">Uncharacterized protein</fullName>
    </submittedName>
</protein>
<comment type="caution">
    <text evidence="1">The sequence shown here is derived from an EMBL/GenBank/DDBJ whole genome shotgun (WGS) entry which is preliminary data.</text>
</comment>
<gene>
    <name evidence="1" type="ORF">SASPL_131656</name>
</gene>
<evidence type="ECO:0000313" key="2">
    <source>
        <dbReference type="Proteomes" id="UP000298416"/>
    </source>
</evidence>
<sequence length="103" mass="12904">MEPQICVFRSEIGYRELEKRQLFLRSYTFSRKQSVSDRIKTSYFRVKKAISVRFRSARRLRKKIWFKLKNGLFFSTRRRRLFLRLNAYNYCYYYYNSRQSSCF</sequence>
<organism evidence="1">
    <name type="scientific">Salvia splendens</name>
    <name type="common">Scarlet sage</name>
    <dbReference type="NCBI Taxonomy" id="180675"/>
    <lineage>
        <taxon>Eukaryota</taxon>
        <taxon>Viridiplantae</taxon>
        <taxon>Streptophyta</taxon>
        <taxon>Embryophyta</taxon>
        <taxon>Tracheophyta</taxon>
        <taxon>Spermatophyta</taxon>
        <taxon>Magnoliopsida</taxon>
        <taxon>eudicotyledons</taxon>
        <taxon>Gunneridae</taxon>
        <taxon>Pentapetalae</taxon>
        <taxon>asterids</taxon>
        <taxon>lamiids</taxon>
        <taxon>Lamiales</taxon>
        <taxon>Lamiaceae</taxon>
        <taxon>Nepetoideae</taxon>
        <taxon>Mentheae</taxon>
        <taxon>Salviinae</taxon>
        <taxon>Salvia</taxon>
        <taxon>Salvia subgen. Calosphace</taxon>
        <taxon>core Calosphace</taxon>
    </lineage>
</organism>
<proteinExistence type="predicted"/>